<protein>
    <submittedName>
        <fullName evidence="1">Uncharacterized protein</fullName>
    </submittedName>
</protein>
<reference evidence="1 2" key="1">
    <citation type="submission" date="2011-06" db="EMBL/GenBank/DDBJ databases">
        <authorList>
            <person name="Muzny D."/>
            <person name="Qin X."/>
            <person name="Deng J."/>
            <person name="Jiang H."/>
            <person name="Liu Y."/>
            <person name="Qu J."/>
            <person name="Song X.-Z."/>
            <person name="Zhang L."/>
            <person name="Thornton R."/>
            <person name="Coyle M."/>
            <person name="Francisco L."/>
            <person name="Jackson L."/>
            <person name="Javaid M."/>
            <person name="Korchina V."/>
            <person name="Kovar C."/>
            <person name="Mata R."/>
            <person name="Mathew T."/>
            <person name="Ngo R."/>
            <person name="Nguyen L."/>
            <person name="Nguyen N."/>
            <person name="Okwuonu G."/>
            <person name="Ongeri F."/>
            <person name="Pham C."/>
            <person name="Simmons D."/>
            <person name="Wilczek-Boney K."/>
            <person name="Hale W."/>
            <person name="Jakkamsetti A."/>
            <person name="Pham P."/>
            <person name="Ruth R."/>
            <person name="San Lucas F."/>
            <person name="Warren J."/>
            <person name="Zhang J."/>
            <person name="Zhao Z."/>
            <person name="Zhou C."/>
            <person name="Zhu D."/>
            <person name="Lee S."/>
            <person name="Bess C."/>
            <person name="Blankenburg K."/>
            <person name="Forbes L."/>
            <person name="Fu Q."/>
            <person name="Gubbala S."/>
            <person name="Hirani K."/>
            <person name="Jayaseelan J.C."/>
            <person name="Lara F."/>
            <person name="Munidasa M."/>
            <person name="Palculict T."/>
            <person name="Patil S."/>
            <person name="Pu L.-L."/>
            <person name="Saada N."/>
            <person name="Tang L."/>
            <person name="Weissenberger G."/>
            <person name="Zhu Y."/>
            <person name="Hemphill L."/>
            <person name="Shang Y."/>
            <person name="Youmans B."/>
            <person name="Ayvaz T."/>
            <person name="Ross M."/>
            <person name="Santibanez J."/>
            <person name="Aqrawi P."/>
            <person name="Gross S."/>
            <person name="Joshi V."/>
            <person name="Fowler G."/>
            <person name="Nazareth L."/>
            <person name="Reid J."/>
            <person name="Worley K."/>
            <person name="Petrosino J."/>
            <person name="Highlander S."/>
            <person name="Gibbs R."/>
        </authorList>
    </citation>
    <scope>NUCLEOTIDE SEQUENCE [LARGE SCALE GENOMIC DNA]</scope>
    <source>
        <strain evidence="1 2">9715</strain>
    </source>
</reference>
<dbReference type="Proteomes" id="UP000005336">
    <property type="component" value="Unassembled WGS sequence"/>
</dbReference>
<gene>
    <name evidence="1" type="ORF">HMPREF9370_2332</name>
</gene>
<accession>G4CTC2</accession>
<comment type="caution">
    <text evidence="1">The sequence shown here is derived from an EMBL/GenBank/DDBJ whole genome shotgun (WGS) entry which is preliminary data.</text>
</comment>
<name>G4CTC2_9NEIS</name>
<dbReference type="AlphaFoldDB" id="G4CTC2"/>
<dbReference type="RefSeq" id="WP_009117472.1">
    <property type="nucleotide sequence ID" value="NZ_JH165159.1"/>
</dbReference>
<sequence length="57" mass="6235">MEILNTKEVEQVSGGCGYCYDYGSTWHVAVAVPVVPVVPVPVVPSYGWGYGYYDCDD</sequence>
<keyword evidence="2" id="KW-1185">Reference proteome</keyword>
<dbReference type="STRING" id="1030841.HMPREF9370_2332"/>
<dbReference type="HOGENOM" id="CLU_2992076_0_0_4"/>
<dbReference type="PATRIC" id="fig|1030841.3.peg.2323"/>
<evidence type="ECO:0000313" key="2">
    <source>
        <dbReference type="Proteomes" id="UP000005336"/>
    </source>
</evidence>
<dbReference type="EMBL" id="AGAZ01000076">
    <property type="protein sequence ID" value="EGZ44286.1"/>
    <property type="molecule type" value="Genomic_DNA"/>
</dbReference>
<proteinExistence type="predicted"/>
<evidence type="ECO:0000313" key="1">
    <source>
        <dbReference type="EMBL" id="EGZ44286.1"/>
    </source>
</evidence>
<organism evidence="1 2">
    <name type="scientific">Neisseria wadsworthii 9715</name>
    <dbReference type="NCBI Taxonomy" id="1030841"/>
    <lineage>
        <taxon>Bacteria</taxon>
        <taxon>Pseudomonadati</taxon>
        <taxon>Pseudomonadota</taxon>
        <taxon>Betaproteobacteria</taxon>
        <taxon>Neisseriales</taxon>
        <taxon>Neisseriaceae</taxon>
        <taxon>Neisseria</taxon>
    </lineage>
</organism>